<dbReference type="EMBL" id="CP119075">
    <property type="protein sequence ID" value="WED63159.1"/>
    <property type="molecule type" value="Genomic_DNA"/>
</dbReference>
<dbReference type="GO" id="GO:0015344">
    <property type="term" value="F:siderophore uptake transmembrane transporter activity"/>
    <property type="evidence" value="ECO:0007669"/>
    <property type="project" value="TreeGrafter"/>
</dbReference>
<dbReference type="InterPro" id="IPR039426">
    <property type="entry name" value="TonB-dep_rcpt-like"/>
</dbReference>
<keyword evidence="6" id="KW-0998">Cell outer membrane</keyword>
<dbReference type="InterPro" id="IPR012910">
    <property type="entry name" value="Plug_dom"/>
</dbReference>
<comment type="subcellular location">
    <subcellularLocation>
        <location evidence="1">Cell outer membrane</location>
        <topology evidence="1">Multi-pass membrane protein</topology>
    </subcellularLocation>
</comment>
<dbReference type="AlphaFoldDB" id="A0AAE9ZU81"/>
<protein>
    <submittedName>
        <fullName evidence="10">TonB-dependent receptor plug domain-containing protein</fullName>
    </submittedName>
</protein>
<organism evidence="10 11">
    <name type="scientific">Synoicihabitans lomoniglobus</name>
    <dbReference type="NCBI Taxonomy" id="2909285"/>
    <lineage>
        <taxon>Bacteria</taxon>
        <taxon>Pseudomonadati</taxon>
        <taxon>Verrucomicrobiota</taxon>
        <taxon>Opitutia</taxon>
        <taxon>Opitutales</taxon>
        <taxon>Opitutaceae</taxon>
        <taxon>Synoicihabitans</taxon>
    </lineage>
</organism>
<feature type="region of interest" description="Disordered" evidence="7">
    <location>
        <begin position="304"/>
        <end position="326"/>
    </location>
</feature>
<evidence type="ECO:0000313" key="10">
    <source>
        <dbReference type="EMBL" id="WED63159.1"/>
    </source>
</evidence>
<feature type="compositionally biased region" description="Polar residues" evidence="7">
    <location>
        <begin position="308"/>
        <end position="325"/>
    </location>
</feature>
<evidence type="ECO:0000256" key="2">
    <source>
        <dbReference type="ARBA" id="ARBA00022448"/>
    </source>
</evidence>
<sequence>MNTYWLKKPGARSVVFALCLPGSLLAQTSSSSLPSDREDVVELTPFEVNAQEDKGYIATGTLAGSRLATSLLDTPAAISVMTTEFLNDIGANDINDAIEYGVNSGNDIGGGSADVGATTGNGIRDNEFNIQIRGYRRATVTRDYFPTRLASDTFNVERVEVARGPNSLVFGVGGPGGLVNTTFKSAIPNRDFTDVMMKYGSWNERRATIDINRSLLDDKLALRVNGVYQKMGGWKDFAQNDGNRGAFALTYQPFENTKIKVKTEFGSMLQNRVRSWNLVDQISTWEGQGSYYIPFGTAESPWLPDDSNYAQTRSGGASNPNNGLSPSIPAGFTFERRTAHLGNPTVFMETGPLAGKWIQVGQRNEGRRYYRVSFHNNLPGYNTPAFVDESLAPRTANPMGPGATEDTDYGTASVSIDQKVGENLNLNFAASTTEVYRRRNTIGGFSGLSYKLDVTSELPTFTTDGSYNATEGGPDTGQGNGQLNFGQTVVNPLVGTPIFSYNANYALREEKQDDLRLSASYHLDLGAAGDHMIMAFGQSSTTYGENQNFNETNVSLNRPDRNYNSGNNFGGRDAHIDYFAPNLAQRGIHDPYKNPLPNSVLWGAPELGSFEHGWYRSNMSWSETTIDSLAVAFQSRFFENSLVTTIGGRRDKVSIVNSSNRLSDDNGEAMDFGPAGTPQDEEGDTYSIGAVYHLPMVDWLSVYANKSTNFQTQGGAQYFEDADLRSQLEIGALKGVGFDYGLKFNLLEGKIYASLGYFDVEQSNAATGFDGNVTSYINAIWTTIANGGPNTITADTDNPSGHRVGGSDTRGQASQGFEFELTANPTDNWRVSLNVSKSDNTVSSLGGRLGLYLEKHRAEWTAARGLSYDTGRSPGFLGNNTVGDLQDGLDRLLAFVRAGEGVPETNVRPINANLFTAYSFDEGLLDGLTIGGGANYRGDQIMGVNPATLTNPQAEIFKGGAYMVFNLLASYEFTFRDIPVRLQLNVDNLLDNDDEQILASRYNELTTELEPFYYYLTPRSYSISAKFSF</sequence>
<keyword evidence="5" id="KW-0472">Membrane</keyword>
<dbReference type="SUPFAM" id="SSF56935">
    <property type="entry name" value="Porins"/>
    <property type="match status" value="1"/>
</dbReference>
<keyword evidence="8" id="KW-0732">Signal</keyword>
<feature type="domain" description="TonB-dependent receptor plug" evidence="9">
    <location>
        <begin position="71"/>
        <end position="177"/>
    </location>
</feature>
<evidence type="ECO:0000256" key="8">
    <source>
        <dbReference type="SAM" id="SignalP"/>
    </source>
</evidence>
<evidence type="ECO:0000256" key="3">
    <source>
        <dbReference type="ARBA" id="ARBA00022452"/>
    </source>
</evidence>
<evidence type="ECO:0000313" key="11">
    <source>
        <dbReference type="Proteomes" id="UP001218638"/>
    </source>
</evidence>
<reference evidence="10" key="1">
    <citation type="submission" date="2023-03" db="EMBL/GenBank/DDBJ databases">
        <title>Lomoglobus Profundus gen. nov., sp. nov., a novel member of the phylum Verrucomicrobia, isolated from deep-marine sediment of South China Sea.</title>
        <authorList>
            <person name="Ahmad T."/>
            <person name="Ishaq S.E."/>
            <person name="Wang F."/>
        </authorList>
    </citation>
    <scope>NUCLEOTIDE SEQUENCE</scope>
    <source>
        <strain evidence="10">LMO-M01</strain>
    </source>
</reference>
<proteinExistence type="predicted"/>
<evidence type="ECO:0000259" key="9">
    <source>
        <dbReference type="Pfam" id="PF07715"/>
    </source>
</evidence>
<dbReference type="PANTHER" id="PTHR32552">
    <property type="entry name" value="FERRICHROME IRON RECEPTOR-RELATED"/>
    <property type="match status" value="1"/>
</dbReference>
<dbReference type="InterPro" id="IPR037066">
    <property type="entry name" value="Plug_dom_sf"/>
</dbReference>
<evidence type="ECO:0000256" key="7">
    <source>
        <dbReference type="SAM" id="MobiDB-lite"/>
    </source>
</evidence>
<dbReference type="Pfam" id="PF07715">
    <property type="entry name" value="Plug"/>
    <property type="match status" value="1"/>
</dbReference>
<dbReference type="PANTHER" id="PTHR32552:SF74">
    <property type="entry name" value="HYDROXAMATE SIDEROPHORE RECEPTOR FHUE"/>
    <property type="match status" value="1"/>
</dbReference>
<keyword evidence="2" id="KW-0813">Transport</keyword>
<name>A0AAE9ZU81_9BACT</name>
<dbReference type="InterPro" id="IPR036942">
    <property type="entry name" value="Beta-barrel_TonB_sf"/>
</dbReference>
<feature type="chain" id="PRO_5041921631" evidence="8">
    <location>
        <begin position="27"/>
        <end position="1029"/>
    </location>
</feature>
<evidence type="ECO:0000256" key="6">
    <source>
        <dbReference type="ARBA" id="ARBA00023237"/>
    </source>
</evidence>
<evidence type="ECO:0000256" key="5">
    <source>
        <dbReference type="ARBA" id="ARBA00023136"/>
    </source>
</evidence>
<keyword evidence="11" id="KW-1185">Reference proteome</keyword>
<dbReference type="Gene3D" id="2.170.130.10">
    <property type="entry name" value="TonB-dependent receptor, plug domain"/>
    <property type="match status" value="1"/>
</dbReference>
<evidence type="ECO:0000256" key="1">
    <source>
        <dbReference type="ARBA" id="ARBA00004571"/>
    </source>
</evidence>
<keyword evidence="10" id="KW-0675">Receptor</keyword>
<dbReference type="Gene3D" id="2.40.170.20">
    <property type="entry name" value="TonB-dependent receptor, beta-barrel domain"/>
    <property type="match status" value="1"/>
</dbReference>
<dbReference type="Proteomes" id="UP001218638">
    <property type="component" value="Chromosome"/>
</dbReference>
<dbReference type="GO" id="GO:0009279">
    <property type="term" value="C:cell outer membrane"/>
    <property type="evidence" value="ECO:0007669"/>
    <property type="project" value="UniProtKB-SubCell"/>
</dbReference>
<keyword evidence="4" id="KW-0812">Transmembrane</keyword>
<feature type="signal peptide" evidence="8">
    <location>
        <begin position="1"/>
        <end position="26"/>
    </location>
</feature>
<dbReference type="RefSeq" id="WP_330928809.1">
    <property type="nucleotide sequence ID" value="NZ_CP119075.1"/>
</dbReference>
<evidence type="ECO:0000256" key="4">
    <source>
        <dbReference type="ARBA" id="ARBA00022692"/>
    </source>
</evidence>
<keyword evidence="3" id="KW-1134">Transmembrane beta strand</keyword>
<gene>
    <name evidence="10" type="ORF">PXH66_12545</name>
</gene>
<dbReference type="KEGG" id="slom:PXH66_12545"/>
<accession>A0AAE9ZU81</accession>